<feature type="region of interest" description="Disordered" evidence="1">
    <location>
        <begin position="170"/>
        <end position="246"/>
    </location>
</feature>
<feature type="compositionally biased region" description="Polar residues" evidence="1">
    <location>
        <begin position="224"/>
        <end position="240"/>
    </location>
</feature>
<protein>
    <recommendedName>
        <fullName evidence="4">Tectonin beta-propeller repeat-containing protein 2</fullName>
    </recommendedName>
</protein>
<dbReference type="EMBL" id="JAJSOF020000015">
    <property type="protein sequence ID" value="KAJ4442235.1"/>
    <property type="molecule type" value="Genomic_DNA"/>
</dbReference>
<feature type="compositionally biased region" description="Low complexity" evidence="1">
    <location>
        <begin position="431"/>
        <end position="441"/>
    </location>
</feature>
<evidence type="ECO:0000313" key="2">
    <source>
        <dbReference type="EMBL" id="KAJ4442235.1"/>
    </source>
</evidence>
<dbReference type="Proteomes" id="UP001148838">
    <property type="component" value="Unassembled WGS sequence"/>
</dbReference>
<feature type="compositionally biased region" description="Polar residues" evidence="1">
    <location>
        <begin position="188"/>
        <end position="207"/>
    </location>
</feature>
<dbReference type="SMART" id="SM00706">
    <property type="entry name" value="TECPR"/>
    <property type="match status" value="6"/>
</dbReference>
<reference evidence="2 3" key="1">
    <citation type="journal article" date="2022" name="Allergy">
        <title>Genome assembly and annotation of Periplaneta americana reveal a comprehensive cockroach allergen profile.</title>
        <authorList>
            <person name="Wang L."/>
            <person name="Xiong Q."/>
            <person name="Saelim N."/>
            <person name="Wang L."/>
            <person name="Nong W."/>
            <person name="Wan A.T."/>
            <person name="Shi M."/>
            <person name="Liu X."/>
            <person name="Cao Q."/>
            <person name="Hui J.H.L."/>
            <person name="Sookrung N."/>
            <person name="Leung T.F."/>
            <person name="Tungtrongchitr A."/>
            <person name="Tsui S.K.W."/>
        </authorList>
    </citation>
    <scope>NUCLEOTIDE SEQUENCE [LARGE SCALE GENOMIC DNA]</scope>
    <source>
        <strain evidence="2">PWHHKU_190912</strain>
    </source>
</reference>
<keyword evidence="3" id="KW-1185">Reference proteome</keyword>
<feature type="compositionally biased region" description="Basic residues" evidence="1">
    <location>
        <begin position="173"/>
        <end position="187"/>
    </location>
</feature>
<proteinExistence type="predicted"/>
<gene>
    <name evidence="2" type="ORF">ANN_12101</name>
</gene>
<dbReference type="PANTHER" id="PTHR23287:SF16">
    <property type="entry name" value="TECTONIN BETA-PROPELLER REPEAT-CONTAINING PROTEIN 2"/>
    <property type="match status" value="1"/>
</dbReference>
<dbReference type="InterPro" id="IPR006624">
    <property type="entry name" value="Beta-propeller_rpt_TECPR"/>
</dbReference>
<name>A0ABQ8T8Q4_PERAM</name>
<feature type="region of interest" description="Disordered" evidence="1">
    <location>
        <begin position="431"/>
        <end position="459"/>
    </location>
</feature>
<dbReference type="Pfam" id="PF19193">
    <property type="entry name" value="Tectonin"/>
    <property type="match status" value="2"/>
</dbReference>
<dbReference type="InterPro" id="IPR009091">
    <property type="entry name" value="RCC1/BLIP-II"/>
</dbReference>
<evidence type="ECO:0000256" key="1">
    <source>
        <dbReference type="SAM" id="MobiDB-lite"/>
    </source>
</evidence>
<evidence type="ECO:0008006" key="4">
    <source>
        <dbReference type="Google" id="ProtNLM"/>
    </source>
</evidence>
<dbReference type="SUPFAM" id="SSF50985">
    <property type="entry name" value="RCC1/BLIP-II"/>
    <property type="match status" value="2"/>
</dbReference>
<comment type="caution">
    <text evidence="2">The sequence shown here is derived from an EMBL/GenBank/DDBJ whole genome shotgun (WGS) entry which is preliminary data.</text>
</comment>
<sequence length="1061" mass="117373">MPQKYHWKIAYSGKSDYEAGNIFLPVSLSEITVASSIMDLTSKLKDSAIVSAIPLPKLSTRIYIFGSEYECTNSQISYETSNPVVTADEATELPPVVTIPAEELTDLNIGKVVSPGVDCVNTTDGNKVYKEVYNISQRSNTGSRRSSTLSCDNLRAEILERIGGQQYEDVVFKPKHRKRRNKKKQKKSLISGTESGSDTMSTNSVRSASDGEDPSSSERLDISSDWSVSTKQSEGSNNMQLDKRSSSEETLVRLSDCISSDIVTLSGDVCSEHDGTPSVLDEVKTVKEKRPSDLSIGEEILVPSEIQPDLRSPASIERDVANKERILAKVLKLDTLCDGDPVLNGVNSCDINKIEAKELIPTKTNMKYVTSHSCILSEELTHDIKVRDQKTDDWENQCAVQDEDSVSQHSDNMPDSQDEKLASYSSILSYGPPSGSSAPPSNHASLEIFSSPDSKTESSCDSGLYEAIERADRWMQYKVPDAIVNISVCKYYVCCVDSKDVVYYSALNGLSLKWQKLDYKARQIAVSPNGTLVWKLHKSTAYALENPSTKGPFGRRWKQAVRNIQWISLADNMAWLISDGCVFVHKQLTAEYPCSSSTPVYCNEPVTRICCFQGATIALTCTGEVLYRSGASHIVPEGKKWKKLSIPYPVVIDIALGCQNTAWIVDQKNVIHFSCNFADPNAQWWQVLISDYIFQQTTPLQQLRNKLTENLYIRQQASTMIAAGEDTVWIADKSATSVHMNKTEFTGHQWTKSVMKHHMPSLKWQKISAEGIYEDKGQLWLLSTAGDVFSSCPNSFDVHGLPLPDDSPVVCLAAAVDTVWLLTAKGKIYIRQGVSDIFVDGATWKELSLVQLDGIHLSHVSCGCDVVWACDDQGEVYMAVGSPHSFAGSTFCPVWIPVDDKLPQKISCHQQTTRKNTFTKVFVGPQTYMVWALDSKKNVYVREGIFNDYLLGTGWVLVSGIEAVDLSISGTAVWALSPEGCVYRRYGITDTNFIGDYWKRIPGLLTAVTASMSDGLWALDKNHSLLRHSQLHVKLNEHAPSSSGSLNLTADGDWEVVSTSV</sequence>
<dbReference type="PANTHER" id="PTHR23287">
    <property type="entry name" value="RUBY-EYE2-LIKE PROTEIN"/>
    <property type="match status" value="1"/>
</dbReference>
<evidence type="ECO:0000313" key="3">
    <source>
        <dbReference type="Proteomes" id="UP001148838"/>
    </source>
</evidence>
<organism evidence="2 3">
    <name type="scientific">Periplaneta americana</name>
    <name type="common">American cockroach</name>
    <name type="synonym">Blatta americana</name>
    <dbReference type="NCBI Taxonomy" id="6978"/>
    <lineage>
        <taxon>Eukaryota</taxon>
        <taxon>Metazoa</taxon>
        <taxon>Ecdysozoa</taxon>
        <taxon>Arthropoda</taxon>
        <taxon>Hexapoda</taxon>
        <taxon>Insecta</taxon>
        <taxon>Pterygota</taxon>
        <taxon>Neoptera</taxon>
        <taxon>Polyneoptera</taxon>
        <taxon>Dictyoptera</taxon>
        <taxon>Blattodea</taxon>
        <taxon>Blattoidea</taxon>
        <taxon>Blattidae</taxon>
        <taxon>Blattinae</taxon>
        <taxon>Periplaneta</taxon>
    </lineage>
</organism>
<accession>A0ABQ8T8Q4</accession>